<keyword evidence="3" id="KW-0813">Transport</keyword>
<dbReference type="OrthoDB" id="9803988at2"/>
<evidence type="ECO:0000256" key="2">
    <source>
        <dbReference type="ARBA" id="ARBA00005695"/>
    </source>
</evidence>
<dbReference type="GO" id="GO:0015833">
    <property type="term" value="P:peptide transport"/>
    <property type="evidence" value="ECO:0007669"/>
    <property type="project" value="TreeGrafter"/>
</dbReference>
<feature type="domain" description="Solute-binding protein family 5" evidence="6">
    <location>
        <begin position="76"/>
        <end position="417"/>
    </location>
</feature>
<evidence type="ECO:0000313" key="8">
    <source>
        <dbReference type="Proteomes" id="UP000094969"/>
    </source>
</evidence>
<dbReference type="Gene3D" id="3.10.105.10">
    <property type="entry name" value="Dipeptide-binding Protein, Domain 3"/>
    <property type="match status" value="1"/>
</dbReference>
<dbReference type="KEGG" id="bvv:BHK69_06560"/>
<evidence type="ECO:0000313" key="7">
    <source>
        <dbReference type="EMBL" id="AOO80176.1"/>
    </source>
</evidence>
<feature type="chain" id="PRO_5009099723" evidence="5">
    <location>
        <begin position="26"/>
        <end position="512"/>
    </location>
</feature>
<evidence type="ECO:0000256" key="5">
    <source>
        <dbReference type="SAM" id="SignalP"/>
    </source>
</evidence>
<dbReference type="PANTHER" id="PTHR30290:SF9">
    <property type="entry name" value="OLIGOPEPTIDE-BINDING PROTEIN APPA"/>
    <property type="match status" value="1"/>
</dbReference>
<gene>
    <name evidence="7" type="ORF">BHK69_06560</name>
</gene>
<keyword evidence="4 5" id="KW-0732">Signal</keyword>
<dbReference type="PANTHER" id="PTHR30290">
    <property type="entry name" value="PERIPLASMIC BINDING COMPONENT OF ABC TRANSPORTER"/>
    <property type="match status" value="1"/>
</dbReference>
<dbReference type="AlphaFoldDB" id="A0A1D7TYJ6"/>
<keyword evidence="8" id="KW-1185">Reference proteome</keyword>
<proteinExistence type="inferred from homology"/>
<sequence>MTMISRRALLAAGASLPLVRGSAFAQASGQGSGRVLRFGLSSFPPSLQPWVHTGTAALTVKLLIFRGLTGFDDKGEVRPELAESWTQDGPAGWIFKLRKATFHNGKPVTAEDVKWTLEQVAAPTSTAFMKSEFGGIERIETPDAGTVKIVMKEPTATLPIWLASPHMPIIAKDSIEGRAGLGVGAGPFTLKDQERGVSIEVAKFDKYYKPGLPKLAGVKLTAYADENLRVAALQAGDIDLIEYVPWQHMGVIEKDPRLTLVAADGPFMGINFNGGSGPFKDVRLRQAVAHAIRREEIVQAAFFGRGSKLESIPISPGSPYFDKALSEFWNYDPEKAKKLLAEAGMPKGFSCTLLSTAQYGMHKSTAEVVQAHLGEIGIEVKLNLPDWAGRIDAAGKGRYEFMIQGTTADNNDPDGLAPLIDGELPANMARSWQMPTPEIHALFVKGRSEFDPAKRKAIYAELTKIALQQAPLVGLAWRSQGYGMVKGVTGFKSYPGSTNFFSAYSMEETSFS</sequence>
<dbReference type="Gene3D" id="3.90.76.10">
    <property type="entry name" value="Dipeptide-binding Protein, Domain 1"/>
    <property type="match status" value="1"/>
</dbReference>
<dbReference type="EMBL" id="CP017147">
    <property type="protein sequence ID" value="AOO80176.1"/>
    <property type="molecule type" value="Genomic_DNA"/>
</dbReference>
<evidence type="ECO:0000256" key="3">
    <source>
        <dbReference type="ARBA" id="ARBA00022448"/>
    </source>
</evidence>
<dbReference type="CDD" id="cd08516">
    <property type="entry name" value="PBP2_NikA_DppA_OppA_like_11"/>
    <property type="match status" value="1"/>
</dbReference>
<dbReference type="GO" id="GO:1904680">
    <property type="term" value="F:peptide transmembrane transporter activity"/>
    <property type="evidence" value="ECO:0007669"/>
    <property type="project" value="TreeGrafter"/>
</dbReference>
<dbReference type="Pfam" id="PF00496">
    <property type="entry name" value="SBP_bac_5"/>
    <property type="match status" value="1"/>
</dbReference>
<protein>
    <submittedName>
        <fullName evidence="7">Peptide ABC transporter substrate-binding protein</fullName>
    </submittedName>
</protein>
<dbReference type="SUPFAM" id="SSF53850">
    <property type="entry name" value="Periplasmic binding protein-like II"/>
    <property type="match status" value="1"/>
</dbReference>
<feature type="signal peptide" evidence="5">
    <location>
        <begin position="1"/>
        <end position="25"/>
    </location>
</feature>
<evidence type="ECO:0000256" key="4">
    <source>
        <dbReference type="ARBA" id="ARBA00022729"/>
    </source>
</evidence>
<reference evidence="7 8" key="1">
    <citation type="journal article" date="2015" name="Antonie Van Leeuwenhoek">
        <title>Bosea vaviloviae sp. nov., a new species of slow-growing rhizobia isolated from nodules of the relict species Vavilovia formosa (Stev.) Fed.</title>
        <authorList>
            <person name="Safronova V.I."/>
            <person name="Kuznetsova I.G."/>
            <person name="Sazanova A.L."/>
            <person name="Kimeklis A.K."/>
            <person name="Belimov A.A."/>
            <person name="Andronov E.E."/>
            <person name="Pinaev A.G."/>
            <person name="Chizhevskaya E.P."/>
            <person name="Pukhaev A.R."/>
            <person name="Popov K.P."/>
            <person name="Willems A."/>
            <person name="Tikhonovich I.A."/>
        </authorList>
    </citation>
    <scope>NUCLEOTIDE SEQUENCE [LARGE SCALE GENOMIC DNA]</scope>
    <source>
        <strain evidence="7 8">Vaf18</strain>
    </source>
</reference>
<dbReference type="PIRSF" id="PIRSF002741">
    <property type="entry name" value="MppA"/>
    <property type="match status" value="1"/>
</dbReference>
<comment type="subcellular location">
    <subcellularLocation>
        <location evidence="1">Periplasm</location>
    </subcellularLocation>
</comment>
<evidence type="ECO:0000256" key="1">
    <source>
        <dbReference type="ARBA" id="ARBA00004418"/>
    </source>
</evidence>
<dbReference type="Gene3D" id="3.40.190.10">
    <property type="entry name" value="Periplasmic binding protein-like II"/>
    <property type="match status" value="1"/>
</dbReference>
<dbReference type="InterPro" id="IPR000914">
    <property type="entry name" value="SBP_5_dom"/>
</dbReference>
<dbReference type="GO" id="GO:0043190">
    <property type="term" value="C:ATP-binding cassette (ABC) transporter complex"/>
    <property type="evidence" value="ECO:0007669"/>
    <property type="project" value="InterPro"/>
</dbReference>
<dbReference type="GO" id="GO:0030288">
    <property type="term" value="C:outer membrane-bounded periplasmic space"/>
    <property type="evidence" value="ECO:0007669"/>
    <property type="project" value="UniProtKB-ARBA"/>
</dbReference>
<dbReference type="RefSeq" id="WP_069689396.1">
    <property type="nucleotide sequence ID" value="NZ_CP017147.1"/>
</dbReference>
<dbReference type="InterPro" id="IPR030678">
    <property type="entry name" value="Peptide/Ni-bd"/>
</dbReference>
<dbReference type="STRING" id="1526658.BHK69_06560"/>
<evidence type="ECO:0000259" key="6">
    <source>
        <dbReference type="Pfam" id="PF00496"/>
    </source>
</evidence>
<organism evidence="7 8">
    <name type="scientific">Bosea vaviloviae</name>
    <dbReference type="NCBI Taxonomy" id="1526658"/>
    <lineage>
        <taxon>Bacteria</taxon>
        <taxon>Pseudomonadati</taxon>
        <taxon>Pseudomonadota</taxon>
        <taxon>Alphaproteobacteria</taxon>
        <taxon>Hyphomicrobiales</taxon>
        <taxon>Boseaceae</taxon>
        <taxon>Bosea</taxon>
    </lineage>
</organism>
<name>A0A1D7TYJ6_9HYPH</name>
<comment type="similarity">
    <text evidence="2">Belongs to the bacterial solute-binding protein 5 family.</text>
</comment>
<dbReference type="Proteomes" id="UP000094969">
    <property type="component" value="Chromosome"/>
</dbReference>
<accession>A0A1D7TYJ6</accession>
<dbReference type="InterPro" id="IPR039424">
    <property type="entry name" value="SBP_5"/>
</dbReference>